<name>A0A235H4X4_AZOBR</name>
<feature type="transmembrane region" description="Helical" evidence="18">
    <location>
        <begin position="12"/>
        <end position="32"/>
    </location>
</feature>
<comment type="similarity">
    <text evidence="3">Belongs to the NapC/NirT/NrfH family.</text>
</comment>
<keyword evidence="8 18" id="KW-0812">Transmembrane</keyword>
<evidence type="ECO:0000256" key="10">
    <source>
        <dbReference type="ARBA" id="ARBA00022982"/>
    </source>
</evidence>
<feature type="binding site" description="covalent" evidence="16">
    <location>
        <position position="78"/>
    </location>
    <ligand>
        <name>heme</name>
        <dbReference type="ChEBI" id="CHEBI:30413"/>
        <label>2</label>
    </ligand>
</feature>
<evidence type="ECO:0000256" key="11">
    <source>
        <dbReference type="ARBA" id="ARBA00022989"/>
    </source>
</evidence>
<feature type="binding site" description="covalent" evidence="16">
    <location>
        <position position="75"/>
    </location>
    <ligand>
        <name>heme</name>
        <dbReference type="ChEBI" id="CHEBI:30413"/>
        <label>2</label>
    </ligand>
</feature>
<dbReference type="Pfam" id="PF03264">
    <property type="entry name" value="Cytochrom_NNT"/>
    <property type="match status" value="1"/>
</dbReference>
<evidence type="ECO:0000256" key="1">
    <source>
        <dbReference type="ARBA" id="ARBA00004249"/>
    </source>
</evidence>
<dbReference type="GO" id="GO:0005506">
    <property type="term" value="F:iron ion binding"/>
    <property type="evidence" value="ECO:0007669"/>
    <property type="project" value="UniProtKB-UniRule"/>
</dbReference>
<keyword evidence="6 15" id="KW-0997">Cell inner membrane</keyword>
<evidence type="ECO:0000256" key="5">
    <source>
        <dbReference type="ARBA" id="ARBA00022475"/>
    </source>
</evidence>
<evidence type="ECO:0000256" key="14">
    <source>
        <dbReference type="ARBA" id="ARBA00055242"/>
    </source>
</evidence>
<feature type="binding site" description="axial binding residue" evidence="17">
    <location>
        <position position="171"/>
    </location>
    <ligand>
        <name>heme</name>
        <dbReference type="ChEBI" id="CHEBI:30413"/>
        <label>4</label>
    </ligand>
    <ligandPart>
        <name>Fe</name>
        <dbReference type="ChEBI" id="CHEBI:18248"/>
    </ligandPart>
</feature>
<dbReference type="Proteomes" id="UP000215367">
    <property type="component" value="Unassembled WGS sequence"/>
</dbReference>
<dbReference type="InterPro" id="IPR009154">
    <property type="entry name" value="Membr-bd_4haem_cyt_TorC"/>
</dbReference>
<keyword evidence="11 18" id="KW-1133">Transmembrane helix</keyword>
<dbReference type="GO" id="GO:0009061">
    <property type="term" value="P:anaerobic respiration"/>
    <property type="evidence" value="ECO:0007669"/>
    <property type="project" value="TreeGrafter"/>
</dbReference>
<dbReference type="RefSeq" id="WP_094307188.1">
    <property type="nucleotide sequence ID" value="NZ_NOWT01000054.1"/>
</dbReference>
<keyword evidence="13 15" id="KW-0472">Membrane</keyword>
<evidence type="ECO:0000256" key="16">
    <source>
        <dbReference type="PIRSR" id="PIRSR000014-1"/>
    </source>
</evidence>
<dbReference type="AlphaFoldDB" id="A0A235H4X4"/>
<proteinExistence type="inferred from homology"/>
<comment type="similarity">
    <text evidence="2 15">Belongs to the TorC/TorY family.</text>
</comment>
<feature type="binding site" description="covalent" evidence="16">
    <location>
        <position position="167"/>
    </location>
    <ligand>
        <name>heme</name>
        <dbReference type="ChEBI" id="CHEBI:30413"/>
        <label>4</label>
    </ligand>
</feature>
<dbReference type="SUPFAM" id="SSF48695">
    <property type="entry name" value="Multiheme cytochromes"/>
    <property type="match status" value="1"/>
</dbReference>
<feature type="binding site" description="covalent" evidence="16">
    <location>
        <position position="48"/>
    </location>
    <ligand>
        <name>heme</name>
        <dbReference type="ChEBI" id="CHEBI:30413"/>
        <label>1</label>
    </ligand>
</feature>
<dbReference type="SUPFAM" id="SSF46626">
    <property type="entry name" value="Cytochrome c"/>
    <property type="match status" value="1"/>
</dbReference>
<feature type="binding site" description="axial binding residue" evidence="17">
    <location>
        <position position="139"/>
    </location>
    <ligand>
        <name>heme</name>
        <dbReference type="ChEBI" id="CHEBI:30413"/>
        <label>3</label>
    </ligand>
    <ligandPart>
        <name>Fe</name>
        <dbReference type="ChEBI" id="CHEBI:18248"/>
    </ligandPart>
</feature>
<evidence type="ECO:0000256" key="17">
    <source>
        <dbReference type="PIRSR" id="PIRSR000014-2"/>
    </source>
</evidence>
<evidence type="ECO:0000256" key="4">
    <source>
        <dbReference type="ARBA" id="ARBA00022448"/>
    </source>
</evidence>
<comment type="subcellular location">
    <subcellularLocation>
        <location evidence="1">Cell inner membrane</location>
        <topology evidence="1">Single-pass type II membrane protein</topology>
    </subcellularLocation>
</comment>
<sequence length="382" mass="41177">MRWGWKTAGGFGALALAGLVGVVVGVVGWGGFNTAMEATNSMEFCVSCHEMRDNVYAEYTASPHYRNASGVRATCADCHVPRDWTHKVIRKVQASGELYHWLIGSIDTKEKFEAKRHTLARREWDRMRATDSQECRNCHSFGAMDFHKQTPKAASAMEGAEKAGKTCIDCHKGIAHSFPDVTAGHRQLFAGLSDQAKALALKPGDTVYALTSLALYGAPPAPGAGGDGEIAAATPVKVLATEGGALRVEITGWQRGSSAQTLYAQPGKRITTVKLNAAAVEHAAALRTVTDPETGQEWTEVRLTAWTGAGGYVATLGALWDYGARVYDANCSLCHTLHPPGAFDANAWIGKMNAMKRLTRLDEEEGRLLLTYLQSHAKDGAR</sequence>
<dbReference type="InterPro" id="IPR038266">
    <property type="entry name" value="NapC/NirT_cytc_sf"/>
</dbReference>
<evidence type="ECO:0000256" key="6">
    <source>
        <dbReference type="ARBA" id="ARBA00022519"/>
    </source>
</evidence>
<dbReference type="EMBL" id="NOWT01000054">
    <property type="protein sequence ID" value="OYD80494.1"/>
    <property type="molecule type" value="Genomic_DNA"/>
</dbReference>
<protein>
    <recommendedName>
        <fullName evidence="15">Cytochrome c-type protein</fullName>
    </recommendedName>
</protein>
<evidence type="ECO:0000256" key="12">
    <source>
        <dbReference type="ARBA" id="ARBA00023004"/>
    </source>
</evidence>
<dbReference type="PANTHER" id="PTHR30333">
    <property type="entry name" value="CYTOCHROME C-TYPE PROTEIN"/>
    <property type="match status" value="1"/>
</dbReference>
<evidence type="ECO:0000256" key="8">
    <source>
        <dbReference type="ARBA" id="ARBA00022692"/>
    </source>
</evidence>
<dbReference type="InterPro" id="IPR005126">
    <property type="entry name" value="NapC/NirT_cyt_c_N"/>
</dbReference>
<evidence type="ECO:0000256" key="13">
    <source>
        <dbReference type="ARBA" id="ARBA00023136"/>
    </source>
</evidence>
<keyword evidence="10 15" id="KW-0249">Electron transport</keyword>
<keyword evidence="9 15" id="KW-0479">Metal-binding</keyword>
<dbReference type="InterPro" id="IPR051174">
    <property type="entry name" value="Cytochrome_c-type_ET"/>
</dbReference>
<dbReference type="GO" id="GO:0020037">
    <property type="term" value="F:heme binding"/>
    <property type="evidence" value="ECO:0007669"/>
    <property type="project" value="UniProtKB-UniRule"/>
</dbReference>
<evidence type="ECO:0000256" key="9">
    <source>
        <dbReference type="ARBA" id="ARBA00022723"/>
    </source>
</evidence>
<keyword evidence="5 15" id="KW-1003">Cell membrane</keyword>
<evidence type="ECO:0000256" key="2">
    <source>
        <dbReference type="ARBA" id="ARBA00006417"/>
    </source>
</evidence>
<dbReference type="GO" id="GO:0009055">
    <property type="term" value="F:electron transfer activity"/>
    <property type="evidence" value="ECO:0007669"/>
    <property type="project" value="UniProtKB-UniRule"/>
</dbReference>
<dbReference type="FunFam" id="1.10.3820.10:FF:000001">
    <property type="entry name" value="Cytochrome c-type protein"/>
    <property type="match status" value="1"/>
</dbReference>
<evidence type="ECO:0000256" key="7">
    <source>
        <dbReference type="ARBA" id="ARBA00022617"/>
    </source>
</evidence>
<evidence type="ECO:0000256" key="15">
    <source>
        <dbReference type="PIRNR" id="PIRNR000014"/>
    </source>
</evidence>
<keyword evidence="4 15" id="KW-0813">Transport</keyword>
<feature type="domain" description="NapC/NirT cytochrome c N-terminal" evidence="19">
    <location>
        <begin position="16"/>
        <end position="180"/>
    </location>
</feature>
<dbReference type="PIRSF" id="PIRSF000014">
    <property type="entry name" value="4_hem_cytch_TorC"/>
    <property type="match status" value="1"/>
</dbReference>
<accession>A0A235H4X4</accession>
<feature type="binding site" description="axial binding residue" evidence="17">
    <location>
        <position position="79"/>
    </location>
    <ligand>
        <name>heme</name>
        <dbReference type="ChEBI" id="CHEBI:30413"/>
        <label>2</label>
    </ligand>
    <ligandPart>
        <name>Fe</name>
        <dbReference type="ChEBI" id="CHEBI:18248"/>
    </ligandPart>
</feature>
<dbReference type="Gene3D" id="1.10.3820.10">
    <property type="entry name" value="Di-heme elbow motif domain"/>
    <property type="match status" value="1"/>
</dbReference>
<organism evidence="20 21">
    <name type="scientific">Azospirillum brasilense</name>
    <dbReference type="NCBI Taxonomy" id="192"/>
    <lineage>
        <taxon>Bacteria</taxon>
        <taxon>Pseudomonadati</taxon>
        <taxon>Pseudomonadota</taxon>
        <taxon>Alphaproteobacteria</taxon>
        <taxon>Rhodospirillales</taxon>
        <taxon>Azospirillaceae</taxon>
        <taxon>Azospirillum</taxon>
    </lineage>
</organism>
<feature type="binding site" description="covalent" evidence="16">
    <location>
        <position position="334"/>
    </location>
    <ligand>
        <name>heme</name>
        <dbReference type="ChEBI" id="CHEBI:30413"/>
        <label>5</label>
    </ligand>
</feature>
<feature type="binding site" description="covalent" evidence="16">
    <location>
        <position position="45"/>
    </location>
    <ligand>
        <name>heme</name>
        <dbReference type="ChEBI" id="CHEBI:30413"/>
        <label>1</label>
    </ligand>
</feature>
<feature type="binding site" description="axial binding residue" evidence="17">
    <location>
        <position position="49"/>
    </location>
    <ligand>
        <name>heme</name>
        <dbReference type="ChEBI" id="CHEBI:30413"/>
        <label>1</label>
    </ligand>
    <ligandPart>
        <name>Fe</name>
        <dbReference type="ChEBI" id="CHEBI:18248"/>
    </ligandPart>
</feature>
<keyword evidence="12 15" id="KW-0408">Iron</keyword>
<comment type="function">
    <text evidence="14">Mediates electron flow from quinones to the NapAB complex.</text>
</comment>
<feature type="binding site" description="covalent" evidence="16">
    <location>
        <position position="138"/>
    </location>
    <ligand>
        <name>heme</name>
        <dbReference type="ChEBI" id="CHEBI:30413"/>
        <label>3</label>
    </ligand>
</feature>
<keyword evidence="7 15" id="KW-0349">Heme</keyword>
<dbReference type="PANTHER" id="PTHR30333:SF3">
    <property type="entry name" value="CYTOCHROME C-TYPE PROTEIN TORY"/>
    <property type="match status" value="1"/>
</dbReference>
<dbReference type="InterPro" id="IPR036280">
    <property type="entry name" value="Multihaem_cyt_sf"/>
</dbReference>
<comment type="caution">
    <text evidence="20">The sequence shown here is derived from an EMBL/GenBank/DDBJ whole genome shotgun (WGS) entry which is preliminary data.</text>
</comment>
<feature type="binding site" description="covalent" evidence="16">
    <location>
        <position position="331"/>
    </location>
    <ligand>
        <name>heme</name>
        <dbReference type="ChEBI" id="CHEBI:30413"/>
        <label>5</label>
    </ligand>
</feature>
<dbReference type="GO" id="GO:0005886">
    <property type="term" value="C:plasma membrane"/>
    <property type="evidence" value="ECO:0007669"/>
    <property type="project" value="UniProtKB-SubCell"/>
</dbReference>
<evidence type="ECO:0000313" key="20">
    <source>
        <dbReference type="EMBL" id="OYD80494.1"/>
    </source>
</evidence>
<evidence type="ECO:0000256" key="3">
    <source>
        <dbReference type="ARBA" id="ARBA00007395"/>
    </source>
</evidence>
<comment type="PTM">
    <text evidence="16">Binds 5 heme groups per subunit.</text>
</comment>
<dbReference type="InterPro" id="IPR036909">
    <property type="entry name" value="Cyt_c-like_dom_sf"/>
</dbReference>
<feature type="binding site" description="covalent" evidence="16">
    <location>
        <position position="135"/>
    </location>
    <ligand>
        <name>heme</name>
        <dbReference type="ChEBI" id="CHEBI:30413"/>
        <label>3</label>
    </ligand>
</feature>
<feature type="binding site" description="axial binding residue" evidence="17">
    <location>
        <position position="335"/>
    </location>
    <ligand>
        <name>heme</name>
        <dbReference type="ChEBI" id="CHEBI:30413"/>
        <label>5</label>
    </ligand>
    <ligandPart>
        <name>Fe</name>
        <dbReference type="ChEBI" id="CHEBI:18248"/>
    </ligandPart>
</feature>
<evidence type="ECO:0000313" key="21">
    <source>
        <dbReference type="Proteomes" id="UP000215367"/>
    </source>
</evidence>
<gene>
    <name evidence="20" type="ORF">CHT98_30935</name>
</gene>
<evidence type="ECO:0000256" key="18">
    <source>
        <dbReference type="SAM" id="Phobius"/>
    </source>
</evidence>
<reference evidence="20 21" key="1">
    <citation type="submission" date="2017-07" db="EMBL/GenBank/DDBJ databases">
        <title>Whole genome sequence of Azospirillum brasilense 2A1, a potential biofertilizer strain.</title>
        <authorList>
            <person name="Fontana C.A."/>
            <person name="Toffoli L.M."/>
            <person name="Salazar S.M."/>
            <person name="Puglisi E."/>
            <person name="Pedraza R."/>
            <person name="Bassi D."/>
            <person name="Cocconcelli P.S."/>
        </authorList>
    </citation>
    <scope>NUCLEOTIDE SEQUENCE [LARGE SCALE GENOMIC DNA]</scope>
    <source>
        <strain evidence="20 21">2A1</strain>
    </source>
</reference>
<dbReference type="GO" id="GO:0009276">
    <property type="term" value="C:Gram-negative-bacterium-type cell wall"/>
    <property type="evidence" value="ECO:0007669"/>
    <property type="project" value="UniProtKB-UniRule"/>
</dbReference>
<feature type="binding site" description="covalent" evidence="16">
    <location>
        <position position="170"/>
    </location>
    <ligand>
        <name>heme</name>
        <dbReference type="ChEBI" id="CHEBI:30413"/>
        <label>4</label>
    </ligand>
</feature>
<evidence type="ECO:0000259" key="19">
    <source>
        <dbReference type="Pfam" id="PF03264"/>
    </source>
</evidence>